<feature type="domain" description="Polymerase nucleotidyl transferase" evidence="10">
    <location>
        <begin position="27"/>
        <end position="126"/>
    </location>
</feature>
<dbReference type="HAMAP" id="MF_01264">
    <property type="entry name" value="CCA_arch"/>
    <property type="match status" value="1"/>
</dbReference>
<evidence type="ECO:0000256" key="2">
    <source>
        <dbReference type="ARBA" id="ARBA00022694"/>
    </source>
</evidence>
<sequence length="437" mass="49601">MLSQVRPSPKERERLRLISREIIAKIERLAEERGMVLQAMLVGSAARDTWLAQDHDLDIFLGVPEEGDLGEAMELARLVAPEHEERYAEHPYVHALVDGFEVDLVPCYLVDDASRLKSAVDRTPFHTRYIIARIAGLEDDVLLLKQFLKGIGVYGSELKTGGFSGYLVELLVILYRSFPDVLRAASHWRPDTVLDLEGEGKKLHDEPLTVVDPVDPNRNVAAALTLDKMLLFSAASRSFLDLPSLEFFFPREDEPLSDEEAQARMDARGTMPLILQFQAPDVVEDVLYPQMRKAEDSIRALLTRKGFLILRSDVLAYRDRAVMLFEMEGWELSRACRRTGPPVWEAEHVARFLAVHPHPLSGPYIKEGRVVVEESRKHNCARDLLAAELEGLSLGKHLSEAICRGHKIYTGQEILKIRDREFRIFLAQYLDARAPIY</sequence>
<keyword evidence="8" id="KW-0460">Magnesium</keyword>
<dbReference type="PIRSF" id="PIRSF005335">
    <property type="entry name" value="CCA_arch"/>
    <property type="match status" value="1"/>
</dbReference>
<evidence type="ECO:0000313" key="13">
    <source>
        <dbReference type="EMBL" id="KUG17729.1"/>
    </source>
</evidence>
<dbReference type="GO" id="GO:0004810">
    <property type="term" value="F:CCA tRNA nucleotidyltransferase activity"/>
    <property type="evidence" value="ECO:0007669"/>
    <property type="project" value="UniProtKB-EC"/>
</dbReference>
<keyword evidence="2" id="KW-0819">tRNA processing</keyword>
<protein>
    <submittedName>
        <fullName evidence="13">Trna nucleotidyltransferase, archaeal type</fullName>
        <ecNumber evidence="13">2.7.7.72</ecNumber>
    </submittedName>
</protein>
<dbReference type="Pfam" id="PF09249">
    <property type="entry name" value="tRNA_NucTransf2"/>
    <property type="match status" value="1"/>
</dbReference>
<dbReference type="InterPro" id="IPR043519">
    <property type="entry name" value="NT_sf"/>
</dbReference>
<evidence type="ECO:0000259" key="11">
    <source>
        <dbReference type="Pfam" id="PF09249"/>
    </source>
</evidence>
<dbReference type="InterPro" id="IPR002934">
    <property type="entry name" value="Polymerase_NTP_transf_dom"/>
</dbReference>
<keyword evidence="9" id="KW-0694">RNA-binding</keyword>
<dbReference type="SUPFAM" id="SSF81301">
    <property type="entry name" value="Nucleotidyltransferase"/>
    <property type="match status" value="1"/>
</dbReference>
<gene>
    <name evidence="13" type="ORF">ASZ90_012572</name>
</gene>
<dbReference type="EC" id="2.7.7.72" evidence="13"/>
<proteinExistence type="inferred from homology"/>
<dbReference type="GO" id="GO:0042245">
    <property type="term" value="P:RNA repair"/>
    <property type="evidence" value="ECO:0007669"/>
    <property type="project" value="UniProtKB-KW"/>
</dbReference>
<keyword evidence="7" id="KW-0067">ATP-binding</keyword>
<organism evidence="13">
    <name type="scientific">hydrocarbon metagenome</name>
    <dbReference type="NCBI Taxonomy" id="938273"/>
    <lineage>
        <taxon>unclassified sequences</taxon>
        <taxon>metagenomes</taxon>
        <taxon>ecological metagenomes</taxon>
    </lineage>
</organism>
<dbReference type="CDD" id="cd05400">
    <property type="entry name" value="NT_2-5OAS_ClassI-CCAase"/>
    <property type="match status" value="1"/>
</dbReference>
<evidence type="ECO:0000256" key="7">
    <source>
        <dbReference type="ARBA" id="ARBA00022840"/>
    </source>
</evidence>
<evidence type="ECO:0000256" key="8">
    <source>
        <dbReference type="ARBA" id="ARBA00022842"/>
    </source>
</evidence>
<dbReference type="PANTHER" id="PTHR39643">
    <property type="entry name" value="CCA-ADDING ENZYME"/>
    <property type="match status" value="1"/>
</dbReference>
<evidence type="ECO:0000259" key="10">
    <source>
        <dbReference type="Pfam" id="PF01909"/>
    </source>
</evidence>
<dbReference type="Gene3D" id="3.30.70.1550">
    <property type="entry name" value="Archaeal tRNA CCA-adding enzyme catalytic domain"/>
    <property type="match status" value="1"/>
</dbReference>
<evidence type="ECO:0000256" key="3">
    <source>
        <dbReference type="ARBA" id="ARBA00022695"/>
    </source>
</evidence>
<reference evidence="13" key="1">
    <citation type="journal article" date="2015" name="Proc. Natl. Acad. Sci. U.S.A.">
        <title>Networks of energetic and metabolic interactions define dynamics in microbial communities.</title>
        <authorList>
            <person name="Embree M."/>
            <person name="Liu J.K."/>
            <person name="Al-Bassam M.M."/>
            <person name="Zengler K."/>
        </authorList>
    </citation>
    <scope>NUCLEOTIDE SEQUENCE</scope>
</reference>
<dbReference type="InterPro" id="IPR048833">
    <property type="entry name" value="CAA_C"/>
</dbReference>
<dbReference type="SUPFAM" id="SSF55003">
    <property type="entry name" value="PAP/Archaeal CCA-adding enzyme, C-terminal domain"/>
    <property type="match status" value="1"/>
</dbReference>
<dbReference type="Gene3D" id="3.30.70.590">
    <property type="entry name" value="Poly(A) polymerase predicted RNA binding domain"/>
    <property type="match status" value="1"/>
</dbReference>
<dbReference type="AlphaFoldDB" id="A0A0W8FA96"/>
<evidence type="ECO:0000256" key="6">
    <source>
        <dbReference type="ARBA" id="ARBA00022800"/>
    </source>
</evidence>
<evidence type="ECO:0000256" key="1">
    <source>
        <dbReference type="ARBA" id="ARBA00022679"/>
    </source>
</evidence>
<dbReference type="InterPro" id="IPR006116">
    <property type="entry name" value="NT_2-5OAS_ClassI-CCAase"/>
</dbReference>
<dbReference type="Pfam" id="PF01909">
    <property type="entry name" value="NTP_transf_2"/>
    <property type="match status" value="1"/>
</dbReference>
<dbReference type="Pfam" id="PF21133">
    <property type="entry name" value="CAA_C"/>
    <property type="match status" value="1"/>
</dbReference>
<dbReference type="Gene3D" id="3.30.460.10">
    <property type="entry name" value="Beta Polymerase, domain 2"/>
    <property type="match status" value="1"/>
</dbReference>
<dbReference type="PANTHER" id="PTHR39643:SF1">
    <property type="entry name" value="CCA-ADDING ENZYME"/>
    <property type="match status" value="1"/>
</dbReference>
<keyword evidence="1 13" id="KW-0808">Transferase</keyword>
<evidence type="ECO:0000259" key="12">
    <source>
        <dbReference type="Pfam" id="PF21133"/>
    </source>
</evidence>
<keyword evidence="4" id="KW-0479">Metal-binding</keyword>
<dbReference type="GO" id="GO:0003723">
    <property type="term" value="F:RNA binding"/>
    <property type="evidence" value="ECO:0007669"/>
    <property type="project" value="UniProtKB-KW"/>
</dbReference>
<feature type="domain" description="CCA-adding enzyme C-terminal" evidence="12">
    <location>
        <begin position="268"/>
        <end position="411"/>
    </location>
</feature>
<feature type="domain" description="tRNA nucleotidyltransferase substrate binding" evidence="11">
    <location>
        <begin position="139"/>
        <end position="249"/>
    </location>
</feature>
<dbReference type="InterPro" id="IPR011068">
    <property type="entry name" value="NuclTrfase_I-like_C"/>
</dbReference>
<dbReference type="InterPro" id="IPR042090">
    <property type="entry name" value="CCA_tRNA_nucleotrans_2"/>
</dbReference>
<dbReference type="EMBL" id="LNQE01001424">
    <property type="protein sequence ID" value="KUG17729.1"/>
    <property type="molecule type" value="Genomic_DNA"/>
</dbReference>
<keyword evidence="6" id="KW-0692">RNA repair</keyword>
<evidence type="ECO:0000256" key="5">
    <source>
        <dbReference type="ARBA" id="ARBA00022741"/>
    </source>
</evidence>
<evidence type="ECO:0000256" key="9">
    <source>
        <dbReference type="ARBA" id="ARBA00022884"/>
    </source>
</evidence>
<dbReference type="SUPFAM" id="SSF81631">
    <property type="entry name" value="PAP/OAS1 substrate-binding domain"/>
    <property type="match status" value="1"/>
</dbReference>
<comment type="caution">
    <text evidence="13">The sequence shown here is derived from an EMBL/GenBank/DDBJ whole genome shotgun (WGS) entry which is preliminary data.</text>
</comment>
<dbReference type="InterPro" id="IPR015329">
    <property type="entry name" value="tRNA_NucTransf2"/>
</dbReference>
<name>A0A0W8FA96_9ZZZZ</name>
<dbReference type="GO" id="GO:0001680">
    <property type="term" value="P:tRNA 3'-terminal CCA addition"/>
    <property type="evidence" value="ECO:0007669"/>
    <property type="project" value="InterPro"/>
</dbReference>
<dbReference type="GO" id="GO:0005524">
    <property type="term" value="F:ATP binding"/>
    <property type="evidence" value="ECO:0007669"/>
    <property type="project" value="UniProtKB-KW"/>
</dbReference>
<accession>A0A0W8FA96</accession>
<keyword evidence="3 13" id="KW-0548">Nucleotidyltransferase</keyword>
<dbReference type="NCBIfam" id="TIGR03671">
    <property type="entry name" value="cca_archaeal"/>
    <property type="match status" value="1"/>
</dbReference>
<keyword evidence="5" id="KW-0547">Nucleotide-binding</keyword>
<dbReference type="GO" id="GO:0046872">
    <property type="term" value="F:metal ion binding"/>
    <property type="evidence" value="ECO:0007669"/>
    <property type="project" value="UniProtKB-KW"/>
</dbReference>
<evidence type="ECO:0000256" key="4">
    <source>
        <dbReference type="ARBA" id="ARBA00022723"/>
    </source>
</evidence>
<dbReference type="InterPro" id="IPR008229">
    <property type="entry name" value="CCA-adding_arc"/>
</dbReference>
<dbReference type="Gene3D" id="1.10.1410.30">
    <property type="entry name" value="CCA tRNA nucleotidyltransferase, domain 2"/>
    <property type="match status" value="1"/>
</dbReference>